<evidence type="ECO:0000313" key="1">
    <source>
        <dbReference type="EMBL" id="KKQ92765.1"/>
    </source>
</evidence>
<comment type="caution">
    <text evidence="1">The sequence shown here is derived from an EMBL/GenBank/DDBJ whole genome shotgun (WGS) entry which is preliminary data.</text>
</comment>
<dbReference type="EMBL" id="LBVU01000001">
    <property type="protein sequence ID" value="KKQ92765.1"/>
    <property type="molecule type" value="Genomic_DNA"/>
</dbReference>
<reference evidence="1 2" key="1">
    <citation type="journal article" date="2015" name="Nature">
        <title>rRNA introns, odd ribosomes, and small enigmatic genomes across a large radiation of phyla.</title>
        <authorList>
            <person name="Brown C.T."/>
            <person name="Hug L.A."/>
            <person name="Thomas B.C."/>
            <person name="Sharon I."/>
            <person name="Castelle C.J."/>
            <person name="Singh A."/>
            <person name="Wilkins M.J."/>
            <person name="Williams K.H."/>
            <person name="Banfield J.F."/>
        </authorList>
    </citation>
    <scope>NUCLEOTIDE SEQUENCE [LARGE SCALE GENOMIC DNA]</scope>
</reference>
<name>A0A0G0LXK2_9BACT</name>
<evidence type="ECO:0000313" key="2">
    <source>
        <dbReference type="Proteomes" id="UP000034774"/>
    </source>
</evidence>
<proteinExistence type="predicted"/>
<dbReference type="Proteomes" id="UP000034774">
    <property type="component" value="Unassembled WGS sequence"/>
</dbReference>
<organism evidence="1 2">
    <name type="scientific">Candidatus Woesebacteria bacterium GW2011_GWB1_39_10</name>
    <dbReference type="NCBI Taxonomy" id="1618572"/>
    <lineage>
        <taxon>Bacteria</taxon>
        <taxon>Candidatus Woeseibacteriota</taxon>
    </lineage>
</organism>
<gene>
    <name evidence="1" type="ORF">UT17_C0001G0144</name>
</gene>
<sequence length="132" mass="15396">MTEREARISILTSTKQEIESLGTSFENWFGDQVALVEAMSKGQIFQKVGDEYLKLSINDFLPYVESRGKIREGEKYGIFVVPRSEVEHILRENDDIKKWALRVINLGMMTPNMNLYFWDGEEYSKLEYTSDI</sequence>
<protein>
    <submittedName>
        <fullName evidence="1">Uncharacterized protein</fullName>
    </submittedName>
</protein>
<dbReference type="AlphaFoldDB" id="A0A0G0LXK2"/>
<dbReference type="STRING" id="1618572.UT17_C0001G0144"/>
<accession>A0A0G0LXK2</accession>